<feature type="transmembrane region" description="Helical" evidence="8">
    <location>
        <begin position="118"/>
        <end position="138"/>
    </location>
</feature>
<dbReference type="AlphaFoldDB" id="N1JF58"/>
<dbReference type="InterPro" id="IPR036259">
    <property type="entry name" value="MFS_trans_sf"/>
</dbReference>
<gene>
    <name evidence="10" type="ORF">BGHDH14_bgh06820</name>
</gene>
<dbReference type="Pfam" id="PF00083">
    <property type="entry name" value="Sugar_tr"/>
    <property type="match status" value="1"/>
</dbReference>
<dbReference type="GO" id="GO:0015149">
    <property type="term" value="F:hexose transmembrane transporter activity"/>
    <property type="evidence" value="ECO:0007669"/>
    <property type="project" value="TreeGrafter"/>
</dbReference>
<feature type="transmembrane region" description="Helical" evidence="8">
    <location>
        <begin position="144"/>
        <end position="161"/>
    </location>
</feature>
<dbReference type="PROSITE" id="PS50850">
    <property type="entry name" value="MFS"/>
    <property type="match status" value="1"/>
</dbReference>
<evidence type="ECO:0000256" key="7">
    <source>
        <dbReference type="RuleBase" id="RU003346"/>
    </source>
</evidence>
<feature type="transmembrane region" description="Helical" evidence="8">
    <location>
        <begin position="85"/>
        <end position="106"/>
    </location>
</feature>
<keyword evidence="3 7" id="KW-0813">Transport</keyword>
<comment type="similarity">
    <text evidence="2 7">Belongs to the major facilitator superfamily. Sugar transporter (TC 2.A.1.1) family.</text>
</comment>
<sequence>MHRTFHPYFLLKMSGSSQRHSHVTGYLILLVAVATLGPLQYGYHLAELNAPQDVITCHSLLGRQNVASKSLSNPSQCIPMTEAEFAALSSIYILGGLAGAITAGPISSSHGRLLTMRITGIFFILGSLIETIAESVPVMSTGRFLAGLGAGAATVVAPMYISEISPAEKRGLFGTMTQAMISVGIFVTQSLGYFFSRGMLWRIILGVGAGFGLLLGAGLCFIPESPSWLASHHNPTLAVKTLQRIRGAGTPIHKETAGWNVQEINGEEERLIRPSDLSSTSQYNQHNLATPNLKLPSVGFFGVLQDPLYRPAIMAVCGIMIAQQLSGINSIMMYSVSLLRGVLPIPSILLTIIMSAMNVITTIVCAPLADRIGRKSCLLLSIAGMGTMSLLLAISLRMEWKLFSAIAVISFVAFFATGLGPVPYIMASELVGQEAVGAAQSWALAANYLASFLVAQFFPLLNSWMNNRWGGAGWVYFIFTAFAGVSWIFVTYYVPETNGKTGPDEVWGRTTGEVAD</sequence>
<evidence type="ECO:0000256" key="4">
    <source>
        <dbReference type="ARBA" id="ARBA00022692"/>
    </source>
</evidence>
<keyword evidence="6 8" id="KW-0472">Membrane</keyword>
<dbReference type="NCBIfam" id="TIGR00879">
    <property type="entry name" value="SP"/>
    <property type="match status" value="1"/>
</dbReference>
<keyword evidence="10" id="KW-0762">Sugar transport</keyword>
<feature type="transmembrane region" description="Helical" evidence="8">
    <location>
        <begin position="312"/>
        <end position="336"/>
    </location>
</feature>
<dbReference type="HOGENOM" id="CLU_001265_30_5_1"/>
<keyword evidence="11" id="KW-1185">Reference proteome</keyword>
<dbReference type="PANTHER" id="PTHR23503:SF8">
    <property type="entry name" value="FACILITATED GLUCOSE TRANSPORTER PROTEIN 1"/>
    <property type="match status" value="1"/>
</dbReference>
<dbReference type="SUPFAM" id="SSF103473">
    <property type="entry name" value="MFS general substrate transporter"/>
    <property type="match status" value="1"/>
</dbReference>
<dbReference type="InterPro" id="IPR005828">
    <property type="entry name" value="MFS_sugar_transport-like"/>
</dbReference>
<evidence type="ECO:0000256" key="6">
    <source>
        <dbReference type="ARBA" id="ARBA00023136"/>
    </source>
</evidence>
<dbReference type="InterPro" id="IPR003663">
    <property type="entry name" value="Sugar/inositol_transpt"/>
</dbReference>
<feature type="transmembrane region" description="Helical" evidence="8">
    <location>
        <begin position="21"/>
        <end position="41"/>
    </location>
</feature>
<evidence type="ECO:0000313" key="11">
    <source>
        <dbReference type="Proteomes" id="UP000015441"/>
    </source>
</evidence>
<comment type="caution">
    <text evidence="10">The sequence shown here is derived from an EMBL/GenBank/DDBJ whole genome shotgun (WGS) entry which is preliminary data.</text>
</comment>
<proteinExistence type="inferred from homology"/>
<dbReference type="Gene3D" id="1.20.1250.20">
    <property type="entry name" value="MFS general substrate transporter like domains"/>
    <property type="match status" value="1"/>
</dbReference>
<dbReference type="InterPro" id="IPR045263">
    <property type="entry name" value="GLUT"/>
</dbReference>
<feature type="transmembrane region" description="Helical" evidence="8">
    <location>
        <begin position="201"/>
        <end position="222"/>
    </location>
</feature>
<evidence type="ECO:0000259" key="9">
    <source>
        <dbReference type="PROSITE" id="PS50850"/>
    </source>
</evidence>
<dbReference type="STRING" id="546991.N1JF58"/>
<reference evidence="10 11" key="1">
    <citation type="journal article" date="2010" name="Science">
        <title>Genome expansion and gene loss in powdery mildew fungi reveal tradeoffs in extreme parasitism.</title>
        <authorList>
            <person name="Spanu P.D."/>
            <person name="Abbott J.C."/>
            <person name="Amselem J."/>
            <person name="Burgis T.A."/>
            <person name="Soanes D.M."/>
            <person name="Stueber K."/>
            <person name="Ver Loren van Themaat E."/>
            <person name="Brown J.K.M."/>
            <person name="Butcher S.A."/>
            <person name="Gurr S.J."/>
            <person name="Lebrun M.-H."/>
            <person name="Ridout C.J."/>
            <person name="Schulze-Lefert P."/>
            <person name="Talbot N.J."/>
            <person name="Ahmadinejad N."/>
            <person name="Ametz C."/>
            <person name="Barton G.R."/>
            <person name="Benjdia M."/>
            <person name="Bidzinski P."/>
            <person name="Bindschedler L.V."/>
            <person name="Both M."/>
            <person name="Brewer M.T."/>
            <person name="Cadle-Davidson L."/>
            <person name="Cadle-Davidson M.M."/>
            <person name="Collemare J."/>
            <person name="Cramer R."/>
            <person name="Frenkel O."/>
            <person name="Godfrey D."/>
            <person name="Harriman J."/>
            <person name="Hoede C."/>
            <person name="King B.C."/>
            <person name="Klages S."/>
            <person name="Kleemann J."/>
            <person name="Knoll D."/>
            <person name="Koti P.S."/>
            <person name="Kreplak J."/>
            <person name="Lopez-Ruiz F.J."/>
            <person name="Lu X."/>
            <person name="Maekawa T."/>
            <person name="Mahanil S."/>
            <person name="Micali C."/>
            <person name="Milgroom M.G."/>
            <person name="Montana G."/>
            <person name="Noir S."/>
            <person name="O'Connell R.J."/>
            <person name="Oberhaensli S."/>
            <person name="Parlange F."/>
            <person name="Pedersen C."/>
            <person name="Quesneville H."/>
            <person name="Reinhardt R."/>
            <person name="Rott M."/>
            <person name="Sacristan S."/>
            <person name="Schmidt S.M."/>
            <person name="Schoen M."/>
            <person name="Skamnioti P."/>
            <person name="Sommer H."/>
            <person name="Stephens A."/>
            <person name="Takahara H."/>
            <person name="Thordal-Christensen H."/>
            <person name="Vigouroux M."/>
            <person name="Wessling R."/>
            <person name="Wicker T."/>
            <person name="Panstruga R."/>
        </authorList>
    </citation>
    <scope>NUCLEOTIDE SEQUENCE [LARGE SCALE GENOMIC DNA]</scope>
    <source>
        <strain evidence="10">DH14</strain>
    </source>
</reference>
<evidence type="ECO:0000256" key="1">
    <source>
        <dbReference type="ARBA" id="ARBA00004141"/>
    </source>
</evidence>
<dbReference type="EMBL" id="CAUH01002554">
    <property type="protein sequence ID" value="CCU76423.1"/>
    <property type="molecule type" value="Genomic_DNA"/>
</dbReference>
<feature type="transmembrane region" description="Helical" evidence="8">
    <location>
        <begin position="348"/>
        <end position="369"/>
    </location>
</feature>
<dbReference type="OrthoDB" id="4540492at2759"/>
<dbReference type="InParanoid" id="N1JF58"/>
<name>N1JF58_BLUG1</name>
<keyword evidence="5 8" id="KW-1133">Transmembrane helix</keyword>
<evidence type="ECO:0000313" key="10">
    <source>
        <dbReference type="EMBL" id="CCU76423.1"/>
    </source>
</evidence>
<evidence type="ECO:0000256" key="2">
    <source>
        <dbReference type="ARBA" id="ARBA00010992"/>
    </source>
</evidence>
<dbReference type="InterPro" id="IPR005829">
    <property type="entry name" value="Sugar_transporter_CS"/>
</dbReference>
<dbReference type="GO" id="GO:0016020">
    <property type="term" value="C:membrane"/>
    <property type="evidence" value="ECO:0007669"/>
    <property type="project" value="UniProtKB-SubCell"/>
</dbReference>
<dbReference type="PRINTS" id="PR00171">
    <property type="entry name" value="SUGRTRNSPORT"/>
</dbReference>
<feature type="domain" description="Major facilitator superfamily (MFS) profile" evidence="9">
    <location>
        <begin position="30"/>
        <end position="498"/>
    </location>
</feature>
<comment type="subcellular location">
    <subcellularLocation>
        <location evidence="1">Membrane</location>
        <topology evidence="1">Multi-pass membrane protein</topology>
    </subcellularLocation>
</comment>
<dbReference type="InterPro" id="IPR020846">
    <property type="entry name" value="MFS_dom"/>
</dbReference>
<dbReference type="PROSITE" id="PS00217">
    <property type="entry name" value="SUGAR_TRANSPORT_2"/>
    <property type="match status" value="1"/>
</dbReference>
<organism evidence="10 11">
    <name type="scientific">Blumeria graminis f. sp. hordei (strain DH14)</name>
    <name type="common">Barley powdery mildew</name>
    <name type="synonym">Oidium monilioides f. sp. hordei</name>
    <dbReference type="NCBI Taxonomy" id="546991"/>
    <lineage>
        <taxon>Eukaryota</taxon>
        <taxon>Fungi</taxon>
        <taxon>Dikarya</taxon>
        <taxon>Ascomycota</taxon>
        <taxon>Pezizomycotina</taxon>
        <taxon>Leotiomycetes</taxon>
        <taxon>Erysiphales</taxon>
        <taxon>Erysiphaceae</taxon>
        <taxon>Blumeria</taxon>
        <taxon>Blumeria hordei</taxon>
    </lineage>
</organism>
<dbReference type="Proteomes" id="UP000015441">
    <property type="component" value="Unassembled WGS sequence"/>
</dbReference>
<evidence type="ECO:0000256" key="5">
    <source>
        <dbReference type="ARBA" id="ARBA00022989"/>
    </source>
</evidence>
<evidence type="ECO:0000256" key="8">
    <source>
        <dbReference type="SAM" id="Phobius"/>
    </source>
</evidence>
<feature type="transmembrane region" description="Helical" evidence="8">
    <location>
        <begin position="173"/>
        <end position="195"/>
    </location>
</feature>
<accession>N1JF58</accession>
<dbReference type="PANTHER" id="PTHR23503">
    <property type="entry name" value="SOLUTE CARRIER FAMILY 2"/>
    <property type="match status" value="1"/>
</dbReference>
<dbReference type="eggNOG" id="KOG0569">
    <property type="taxonomic scope" value="Eukaryota"/>
</dbReference>
<keyword evidence="4 8" id="KW-0812">Transmembrane</keyword>
<feature type="transmembrane region" description="Helical" evidence="8">
    <location>
        <begin position="376"/>
        <end position="396"/>
    </location>
</feature>
<feature type="transmembrane region" description="Helical" evidence="8">
    <location>
        <begin position="473"/>
        <end position="494"/>
    </location>
</feature>
<evidence type="ECO:0000256" key="3">
    <source>
        <dbReference type="ARBA" id="ARBA00022448"/>
    </source>
</evidence>
<protein>
    <submittedName>
        <fullName evidence="10">MFS/putative glucose transporter</fullName>
    </submittedName>
</protein>
<dbReference type="FunCoup" id="N1JF58">
    <property type="interactions" value="728"/>
</dbReference>
<feature type="transmembrane region" description="Helical" evidence="8">
    <location>
        <begin position="442"/>
        <end position="461"/>
    </location>
</feature>
<feature type="transmembrane region" description="Helical" evidence="8">
    <location>
        <begin position="402"/>
        <end position="422"/>
    </location>
</feature>